<dbReference type="Proteomes" id="UP001165293">
    <property type="component" value="Unassembled WGS sequence"/>
</dbReference>
<evidence type="ECO:0000313" key="2">
    <source>
        <dbReference type="EMBL" id="MCC8361715.1"/>
    </source>
</evidence>
<evidence type="ECO:0000256" key="1">
    <source>
        <dbReference type="SAM" id="Phobius"/>
    </source>
</evidence>
<accession>A0ABS8JDN0</accession>
<organism evidence="2 3">
    <name type="scientific">Noviluteimonas lactosilytica</name>
    <dbReference type="NCBI Taxonomy" id="2888523"/>
    <lineage>
        <taxon>Bacteria</taxon>
        <taxon>Pseudomonadati</taxon>
        <taxon>Pseudomonadota</taxon>
        <taxon>Gammaproteobacteria</taxon>
        <taxon>Lysobacterales</taxon>
        <taxon>Lysobacteraceae</taxon>
        <taxon>Noviluteimonas</taxon>
    </lineage>
</organism>
<keyword evidence="1" id="KW-0472">Membrane</keyword>
<dbReference type="RefSeq" id="WP_230525368.1">
    <property type="nucleotide sequence ID" value="NZ_JAJGAK010000001.1"/>
</dbReference>
<dbReference type="EMBL" id="JAJGAK010000001">
    <property type="protein sequence ID" value="MCC8361715.1"/>
    <property type="molecule type" value="Genomic_DNA"/>
</dbReference>
<protein>
    <submittedName>
        <fullName evidence="2">Uncharacterized protein</fullName>
    </submittedName>
</protein>
<keyword evidence="1" id="KW-1133">Transmembrane helix</keyword>
<sequence length="137" mass="15221">MSIPREEHDAKIGALEARIDGRMKEIESGLQSMRQDFREFRNEIRSSVLEFRKELRESMRLAMVMFVTILVAIVSTGITTAVALHQSMASSVDNLLAAFDTGKSMQPSIHVIPHAISPVHERQAAAAPVGQRGEHNE</sequence>
<evidence type="ECO:0000313" key="3">
    <source>
        <dbReference type="Proteomes" id="UP001165293"/>
    </source>
</evidence>
<proteinExistence type="predicted"/>
<feature type="transmembrane region" description="Helical" evidence="1">
    <location>
        <begin position="61"/>
        <end position="84"/>
    </location>
</feature>
<gene>
    <name evidence="2" type="ORF">LK996_01280</name>
</gene>
<keyword evidence="1" id="KW-0812">Transmembrane</keyword>
<keyword evidence="3" id="KW-1185">Reference proteome</keyword>
<name>A0ABS8JDN0_9GAMM</name>
<reference evidence="2" key="1">
    <citation type="submission" date="2021-10" db="EMBL/GenBank/DDBJ databases">
        <authorList>
            <person name="Lyu M."/>
            <person name="Wang X."/>
            <person name="Meng X."/>
            <person name="Xu K."/>
        </authorList>
    </citation>
    <scope>NUCLEOTIDE SEQUENCE</scope>
    <source>
        <strain evidence="2">A6</strain>
    </source>
</reference>
<comment type="caution">
    <text evidence="2">The sequence shown here is derived from an EMBL/GenBank/DDBJ whole genome shotgun (WGS) entry which is preliminary data.</text>
</comment>